<dbReference type="Pfam" id="PF00702">
    <property type="entry name" value="Hydrolase"/>
    <property type="match status" value="1"/>
</dbReference>
<evidence type="ECO:0000313" key="2">
    <source>
        <dbReference type="Proteomes" id="UP000177797"/>
    </source>
</evidence>
<dbReference type="AlphaFoldDB" id="A0A1G2NEA6"/>
<accession>A0A1G2NEA6</accession>
<proteinExistence type="predicted"/>
<dbReference type="SUPFAM" id="SSF56784">
    <property type="entry name" value="HAD-like"/>
    <property type="match status" value="1"/>
</dbReference>
<protein>
    <recommendedName>
        <fullName evidence="3">FCP1 homology domain-containing protein</fullName>
    </recommendedName>
</protein>
<dbReference type="NCBIfam" id="TIGR01509">
    <property type="entry name" value="HAD-SF-IA-v3"/>
    <property type="match status" value="1"/>
</dbReference>
<dbReference type="PANTHER" id="PTHR43611:SF3">
    <property type="entry name" value="FLAVIN MONONUCLEOTIDE HYDROLASE 1, CHLOROPLATIC"/>
    <property type="match status" value="1"/>
</dbReference>
<gene>
    <name evidence="1" type="ORF">A2938_00970</name>
</gene>
<organism evidence="1 2">
    <name type="scientific">Candidatus Taylorbacteria bacterium RIFCSPLOWO2_01_FULL_48_100</name>
    <dbReference type="NCBI Taxonomy" id="1802322"/>
    <lineage>
        <taxon>Bacteria</taxon>
        <taxon>Candidatus Tayloriibacteriota</taxon>
    </lineage>
</organism>
<dbReference type="InterPro" id="IPR023214">
    <property type="entry name" value="HAD_sf"/>
</dbReference>
<dbReference type="PANTHER" id="PTHR43611">
    <property type="entry name" value="ALPHA-D-GLUCOSE 1-PHOSPHATE PHOSPHATASE"/>
    <property type="match status" value="1"/>
</dbReference>
<evidence type="ECO:0008006" key="3">
    <source>
        <dbReference type="Google" id="ProtNLM"/>
    </source>
</evidence>
<dbReference type="Proteomes" id="UP000177797">
    <property type="component" value="Unassembled WGS sequence"/>
</dbReference>
<name>A0A1G2NEA6_9BACT</name>
<dbReference type="SFLD" id="SFLDS00003">
    <property type="entry name" value="Haloacid_Dehalogenase"/>
    <property type="match status" value="1"/>
</dbReference>
<sequence>MTKALILDADGMIVHGERFSNRLAREYGISTEVTGPFFRNEFQLCVVGKLDLKKELRKYLKQWGWKDGVDAFLDCWFSEKHTAIDKRFKTTIQALRAKGVKIYLATNNEKYRTDNLVEKRGLSNWFDGVFSSAYVSSKKPDAAFFQYILEKTGMKKEAVVFWDDDVENTEGAAAFGFRTELYQNFEQFKEKAESY</sequence>
<dbReference type="SFLD" id="SFLDG01129">
    <property type="entry name" value="C1.5:_HAD__Beta-PGM__Phosphata"/>
    <property type="match status" value="1"/>
</dbReference>
<dbReference type="NCBIfam" id="TIGR01549">
    <property type="entry name" value="HAD-SF-IA-v1"/>
    <property type="match status" value="1"/>
</dbReference>
<comment type="caution">
    <text evidence="1">The sequence shown here is derived from an EMBL/GenBank/DDBJ whole genome shotgun (WGS) entry which is preliminary data.</text>
</comment>
<evidence type="ECO:0000313" key="1">
    <source>
        <dbReference type="EMBL" id="OHA34407.1"/>
    </source>
</evidence>
<dbReference type="Gene3D" id="3.40.50.1000">
    <property type="entry name" value="HAD superfamily/HAD-like"/>
    <property type="match status" value="1"/>
</dbReference>
<dbReference type="PRINTS" id="PR00413">
    <property type="entry name" value="HADHALOGNASE"/>
</dbReference>
<dbReference type="EMBL" id="MHSA01000012">
    <property type="protein sequence ID" value="OHA34407.1"/>
    <property type="molecule type" value="Genomic_DNA"/>
</dbReference>
<reference evidence="1 2" key="1">
    <citation type="journal article" date="2016" name="Nat. Commun.">
        <title>Thousands of microbial genomes shed light on interconnected biogeochemical processes in an aquifer system.</title>
        <authorList>
            <person name="Anantharaman K."/>
            <person name="Brown C.T."/>
            <person name="Hug L.A."/>
            <person name="Sharon I."/>
            <person name="Castelle C.J."/>
            <person name="Probst A.J."/>
            <person name="Thomas B.C."/>
            <person name="Singh A."/>
            <person name="Wilkins M.J."/>
            <person name="Karaoz U."/>
            <person name="Brodie E.L."/>
            <person name="Williams K.H."/>
            <person name="Hubbard S.S."/>
            <person name="Banfield J.F."/>
        </authorList>
    </citation>
    <scope>NUCLEOTIDE SEQUENCE [LARGE SCALE GENOMIC DNA]</scope>
</reference>
<dbReference type="InterPro" id="IPR036412">
    <property type="entry name" value="HAD-like_sf"/>
</dbReference>
<dbReference type="InterPro" id="IPR006439">
    <property type="entry name" value="HAD-SF_hydro_IA"/>
</dbReference>